<dbReference type="GO" id="GO:0003723">
    <property type="term" value="F:RNA binding"/>
    <property type="evidence" value="ECO:0007669"/>
    <property type="project" value="InterPro"/>
</dbReference>
<dbReference type="InterPro" id="IPR046960">
    <property type="entry name" value="PPR_At4g14850-like_plant"/>
</dbReference>
<feature type="repeat" description="PPR" evidence="3">
    <location>
        <begin position="107"/>
        <end position="141"/>
    </location>
</feature>
<feature type="transmembrane region" description="Helical" evidence="4">
    <location>
        <begin position="6"/>
        <end position="26"/>
    </location>
</feature>
<accession>B9SN31</accession>
<dbReference type="NCBIfam" id="TIGR00756">
    <property type="entry name" value="PPR"/>
    <property type="match status" value="7"/>
</dbReference>
<comment type="similarity">
    <text evidence="2">Belongs to the PPR family. PCMP-E subfamily.</text>
</comment>
<dbReference type="InterPro" id="IPR046848">
    <property type="entry name" value="E_motif"/>
</dbReference>
<dbReference type="Pfam" id="PF01535">
    <property type="entry name" value="PPR"/>
    <property type="match status" value="7"/>
</dbReference>
<gene>
    <name evidence="5" type="ORF">RCOM_0311760</name>
</gene>
<dbReference type="Proteomes" id="UP000008311">
    <property type="component" value="Unassembled WGS sequence"/>
</dbReference>
<dbReference type="Pfam" id="PF20431">
    <property type="entry name" value="E_motif"/>
    <property type="match status" value="1"/>
</dbReference>
<dbReference type="FunCoup" id="B9SN31">
    <property type="interactions" value="360"/>
</dbReference>
<organism evidence="5 6">
    <name type="scientific">Ricinus communis</name>
    <name type="common">Castor bean</name>
    <dbReference type="NCBI Taxonomy" id="3988"/>
    <lineage>
        <taxon>Eukaryota</taxon>
        <taxon>Viridiplantae</taxon>
        <taxon>Streptophyta</taxon>
        <taxon>Embryophyta</taxon>
        <taxon>Tracheophyta</taxon>
        <taxon>Spermatophyta</taxon>
        <taxon>Magnoliopsida</taxon>
        <taxon>eudicotyledons</taxon>
        <taxon>Gunneridae</taxon>
        <taxon>Pentapetalae</taxon>
        <taxon>rosids</taxon>
        <taxon>fabids</taxon>
        <taxon>Malpighiales</taxon>
        <taxon>Euphorbiaceae</taxon>
        <taxon>Acalyphoideae</taxon>
        <taxon>Acalypheae</taxon>
        <taxon>Ricinus</taxon>
    </lineage>
</organism>
<dbReference type="PANTHER" id="PTHR47926">
    <property type="entry name" value="PENTATRICOPEPTIDE REPEAT-CONTAINING PROTEIN"/>
    <property type="match status" value="1"/>
</dbReference>
<evidence type="ECO:0000256" key="4">
    <source>
        <dbReference type="SAM" id="Phobius"/>
    </source>
</evidence>
<dbReference type="InParanoid" id="B9SN31"/>
<keyword evidence="4" id="KW-1133">Transmembrane helix</keyword>
<evidence type="ECO:0000256" key="2">
    <source>
        <dbReference type="ARBA" id="ARBA00061659"/>
    </source>
</evidence>
<protein>
    <submittedName>
        <fullName evidence="5">Pentatricopeptide repeat-containing protein, putative</fullName>
    </submittedName>
</protein>
<dbReference type="FunFam" id="1.25.40.10:FF:000393">
    <property type="entry name" value="Pentatricopeptide repeat-containing protein At1g20230"/>
    <property type="match status" value="2"/>
</dbReference>
<name>B9SN31_RICCO</name>
<keyword evidence="6" id="KW-1185">Reference proteome</keyword>
<keyword evidence="4" id="KW-0812">Transmembrane</keyword>
<dbReference type="Gene3D" id="1.25.40.10">
    <property type="entry name" value="Tetratricopeptide repeat domain"/>
    <property type="match status" value="3"/>
</dbReference>
<dbReference type="EMBL" id="EQ974042">
    <property type="protein sequence ID" value="EEF34966.1"/>
    <property type="molecule type" value="Genomic_DNA"/>
</dbReference>
<dbReference type="Pfam" id="PF13041">
    <property type="entry name" value="PPR_2"/>
    <property type="match status" value="2"/>
</dbReference>
<evidence type="ECO:0000313" key="6">
    <source>
        <dbReference type="Proteomes" id="UP000008311"/>
    </source>
</evidence>
<dbReference type="FunFam" id="1.25.40.10:FF:000031">
    <property type="entry name" value="Pentatricopeptide repeat-containing protein mitochondrial"/>
    <property type="match status" value="1"/>
</dbReference>
<dbReference type="AlphaFoldDB" id="B9SN31"/>
<reference evidence="6" key="1">
    <citation type="journal article" date="2010" name="Nat. Biotechnol.">
        <title>Draft genome sequence of the oilseed species Ricinus communis.</title>
        <authorList>
            <person name="Chan A.P."/>
            <person name="Crabtree J."/>
            <person name="Zhao Q."/>
            <person name="Lorenzi H."/>
            <person name="Orvis J."/>
            <person name="Puiu D."/>
            <person name="Melake-Berhan A."/>
            <person name="Jones K.M."/>
            <person name="Redman J."/>
            <person name="Chen G."/>
            <person name="Cahoon E.B."/>
            <person name="Gedil M."/>
            <person name="Stanke M."/>
            <person name="Haas B.J."/>
            <person name="Wortman J.R."/>
            <person name="Fraser-Liggett C.M."/>
            <person name="Ravel J."/>
            <person name="Rabinowicz P.D."/>
        </authorList>
    </citation>
    <scope>NUCLEOTIDE SEQUENCE [LARGE SCALE GENOMIC DNA]</scope>
    <source>
        <strain evidence="6">cv. Hale</strain>
    </source>
</reference>
<feature type="repeat" description="PPR" evidence="3">
    <location>
        <begin position="243"/>
        <end position="277"/>
    </location>
</feature>
<dbReference type="FunFam" id="1.25.40.10:FF:000280">
    <property type="entry name" value="Pentatricopeptide repeat-containing protein"/>
    <property type="match status" value="1"/>
</dbReference>
<dbReference type="GO" id="GO:0009451">
    <property type="term" value="P:RNA modification"/>
    <property type="evidence" value="ECO:0007669"/>
    <property type="project" value="InterPro"/>
</dbReference>
<dbReference type="GO" id="GO:0031930">
    <property type="term" value="P:mitochondria-nucleus signaling pathway"/>
    <property type="evidence" value="ECO:0000318"/>
    <property type="project" value="GO_Central"/>
</dbReference>
<dbReference type="PANTHER" id="PTHR47926:SF389">
    <property type="entry name" value="PENTATRICOPEPTIDE PROTEIN-RELATED"/>
    <property type="match status" value="1"/>
</dbReference>
<evidence type="ECO:0000256" key="3">
    <source>
        <dbReference type="PROSITE-ProRule" id="PRU00708"/>
    </source>
</evidence>
<keyword evidence="1" id="KW-0677">Repeat</keyword>
<sequence length="621" mass="69586">MSLSLLAFPLLSWLLVLYLCMLVLAISVMPRRMRKIGTLGDGFTFPLVIRACAYMGSFILGKTIHGHVLEMGFQSHLHVGNELIGMYAKLGRMRDARHLFDRMSVRSYISWNTMVSAYAFNYDCNGALEIFQRMESEGMEPNLVTWTSLISSYARSGWHEEAMELFGLMRMKGVEVSGEALAVVISICADLGAFVRAKIIHEYAVKGGFEEYSFVKSALICVYGKHGDVNGAWNLFLEMKNKSLASWNALITSHAEAGLCDEALEIFSQLERSGDCPRLRPNVVSWSAIIDGFASKGREKEALELFRRMQHAKILANAVTISTVLSLCAELAALHLGREIHGHVVRAVMVNNILVGNGLVNMYAKCGCLKEGHMIFEKTERKDLISWNSMITGYGMHGLGMNALETFDQMIKLGFKPDGVTFVAVLSSCSHSGLVHEGRRLFDQMLKKYRIEPQMEHYACMVDLLGRAGLLREASEIVKNMPVAPNACVWGALLNSCRMHNNTEIAEETASHLFNLSHRETTGTYMLLSNIYAASGRWEDSARVRTSAKTKGLKKNPGQSWIKVEKNVYTFSAGNNMQRGFEQIFEILEELTFQMEREGTVHDTDITPQAVYQETRLTMRV</sequence>
<evidence type="ECO:0000313" key="5">
    <source>
        <dbReference type="EMBL" id="EEF34966.1"/>
    </source>
</evidence>
<dbReference type="PROSITE" id="PS51375">
    <property type="entry name" value="PPR"/>
    <property type="match status" value="6"/>
</dbReference>
<feature type="repeat" description="PPR" evidence="3">
    <location>
        <begin position="142"/>
        <end position="176"/>
    </location>
</feature>
<dbReference type="InterPro" id="IPR002885">
    <property type="entry name" value="PPR_rpt"/>
</dbReference>
<feature type="repeat" description="PPR" evidence="3">
    <location>
        <begin position="282"/>
        <end position="316"/>
    </location>
</feature>
<evidence type="ECO:0000256" key="1">
    <source>
        <dbReference type="ARBA" id="ARBA00022737"/>
    </source>
</evidence>
<feature type="repeat" description="PPR" evidence="3">
    <location>
        <begin position="383"/>
        <end position="417"/>
    </location>
</feature>
<proteinExistence type="inferred from homology"/>
<dbReference type="eggNOG" id="KOG4197">
    <property type="taxonomic scope" value="Eukaryota"/>
</dbReference>
<keyword evidence="4" id="KW-0472">Membrane</keyword>
<dbReference type="InterPro" id="IPR011990">
    <property type="entry name" value="TPR-like_helical_dom_sf"/>
</dbReference>
<feature type="repeat" description="PPR" evidence="3">
    <location>
        <begin position="418"/>
        <end position="453"/>
    </location>
</feature>